<dbReference type="GO" id="GO:0003723">
    <property type="term" value="F:RNA binding"/>
    <property type="evidence" value="ECO:0007669"/>
    <property type="project" value="InterPro"/>
</dbReference>
<dbReference type="Pfam" id="PF02137">
    <property type="entry name" value="A_deamin"/>
    <property type="match status" value="1"/>
</dbReference>
<comment type="catalytic activity">
    <reaction evidence="11">
        <text>adenosine(37) in tRNA(Ala) + H2O + H(+) = inosine(37) in tRNA(Ala) + NH4(+)</text>
        <dbReference type="Rhea" id="RHEA:50968"/>
        <dbReference type="Rhea" id="RHEA-COMP:12855"/>
        <dbReference type="Rhea" id="RHEA-COMP:12856"/>
        <dbReference type="ChEBI" id="CHEBI:15377"/>
        <dbReference type="ChEBI" id="CHEBI:15378"/>
        <dbReference type="ChEBI" id="CHEBI:28938"/>
        <dbReference type="ChEBI" id="CHEBI:74411"/>
        <dbReference type="ChEBI" id="CHEBI:82852"/>
        <dbReference type="EC" id="3.5.4.34"/>
    </reaction>
</comment>
<dbReference type="VEuPathDB" id="VectorBase:AATE019100"/>
<dbReference type="EnsemblMetazoa" id="AATE019100-RA">
    <property type="protein sequence ID" value="AATE019100-PA.1"/>
    <property type="gene ID" value="AATE019100"/>
</dbReference>
<protein>
    <recommendedName>
        <fullName evidence="9">tRNA-specific adenosine deaminase 1</fullName>
        <ecNumber evidence="8">3.5.4.34</ecNumber>
    </recommendedName>
    <alternativeName>
        <fullName evidence="10">tRNA-specific adenosine-37 deaminase</fullName>
    </alternativeName>
</protein>
<dbReference type="InterPro" id="IPR002466">
    <property type="entry name" value="A_deamin"/>
</dbReference>
<evidence type="ECO:0000256" key="1">
    <source>
        <dbReference type="ARBA" id="ARBA00022694"/>
    </source>
</evidence>
<keyword evidence="3" id="KW-0378">Hydrolase</keyword>
<dbReference type="GO" id="GO:0008033">
    <property type="term" value="P:tRNA processing"/>
    <property type="evidence" value="ECO:0007669"/>
    <property type="project" value="UniProtKB-KW"/>
</dbReference>
<evidence type="ECO:0000313" key="14">
    <source>
        <dbReference type="EnsemblMetazoa" id="AATE019100-PA.1"/>
    </source>
</evidence>
<feature type="region of interest" description="Disordered" evidence="12">
    <location>
        <begin position="415"/>
        <end position="455"/>
    </location>
</feature>
<dbReference type="SMART" id="SM00552">
    <property type="entry name" value="ADEAMc"/>
    <property type="match status" value="1"/>
</dbReference>
<dbReference type="GO" id="GO:0043829">
    <property type="term" value="F:tRNA-specific adenosine-37 deaminase activity"/>
    <property type="evidence" value="ECO:0007669"/>
    <property type="project" value="UniProtKB-EC"/>
</dbReference>
<dbReference type="PANTHER" id="PTHR46516:SF1">
    <property type="entry name" value="TRNA-SPECIFIC ADENOSINE DEAMINASE 1"/>
    <property type="match status" value="1"/>
</dbReference>
<dbReference type="STRING" id="41427.A0A182JJ98"/>
<dbReference type="EC" id="3.5.4.34" evidence="8"/>
<dbReference type="GO" id="GO:0046872">
    <property type="term" value="F:metal ion binding"/>
    <property type="evidence" value="ECO:0007669"/>
    <property type="project" value="UniProtKB-KW"/>
</dbReference>
<dbReference type="AlphaFoldDB" id="A0A182JJ98"/>
<evidence type="ECO:0000256" key="9">
    <source>
        <dbReference type="ARBA" id="ARBA00040502"/>
    </source>
</evidence>
<evidence type="ECO:0000256" key="2">
    <source>
        <dbReference type="ARBA" id="ARBA00022723"/>
    </source>
</evidence>
<sequence length="506" mass="55250">LLRKMDASLANRIAEESLIKFERLPKTGKPNEEFEWTILAAIALVVRTPTYEPTVRVVALGTGTKCLGGSELSPRGDLVNDSHAEVLARRAFLRYLLEQIEAAVGTEKLESVFQRSRTSGGAKFALKAGHSFHFFTTHSPCGDASIFERSDGAGETDDESNHDQAPPAKRSRTDVRSAVIEKENVGNVVAGGGEEEKLSDAADGKTGGKLLYTEEDGDLMAQTIGAIRTKPGRGVRTLSVSCSDKLARWSVLGVQGALLMLLLERPIYLESIVLCAGTDYSAMALQRAIWGRFDRTMAEDAGIIHPPYRRCMPVVIAAKKGTLFRFRKNRIPASGSAKYQPSPCGIVWCDVSDRSLEVEVSGRRHGVTKRKLATPAARLRISKIELFARFVRLYRICNGSNLGGETLNNLVSAEEHPHDHPAISDGEKRNAAVQDPSAGDMAKNEGHPEPQRRTGATAQLSYAAAKALSVEYVRQWARVRNAAFGRWTVKPDSLGQFFVNDDTSST</sequence>
<evidence type="ECO:0000256" key="3">
    <source>
        <dbReference type="ARBA" id="ARBA00022801"/>
    </source>
</evidence>
<accession>A0A182JJ98</accession>
<evidence type="ECO:0000256" key="4">
    <source>
        <dbReference type="ARBA" id="ARBA00022833"/>
    </source>
</evidence>
<feature type="compositionally biased region" description="Basic and acidic residues" evidence="12">
    <location>
        <begin position="442"/>
        <end position="452"/>
    </location>
</feature>
<evidence type="ECO:0000256" key="11">
    <source>
        <dbReference type="ARBA" id="ARBA00047635"/>
    </source>
</evidence>
<feature type="domain" description="A to I editase" evidence="13">
    <location>
        <begin position="59"/>
        <end position="497"/>
    </location>
</feature>
<feature type="region of interest" description="Disordered" evidence="12">
    <location>
        <begin position="146"/>
        <end position="176"/>
    </location>
</feature>
<evidence type="ECO:0000256" key="6">
    <source>
        <dbReference type="ARBA" id="ARBA00037784"/>
    </source>
</evidence>
<comment type="cofactor">
    <cofactor evidence="5">
        <name>1D-myo-inositol hexakisphosphate</name>
        <dbReference type="ChEBI" id="CHEBI:58130"/>
    </cofactor>
</comment>
<evidence type="ECO:0000256" key="8">
    <source>
        <dbReference type="ARBA" id="ARBA00038940"/>
    </source>
</evidence>
<keyword evidence="4" id="KW-0862">Zinc</keyword>
<dbReference type="PROSITE" id="PS50141">
    <property type="entry name" value="A_DEAMIN_EDITASE"/>
    <property type="match status" value="1"/>
</dbReference>
<keyword evidence="2" id="KW-0479">Metal-binding</keyword>
<evidence type="ECO:0000256" key="5">
    <source>
        <dbReference type="ARBA" id="ARBA00037026"/>
    </source>
</evidence>
<proteinExistence type="inferred from homology"/>
<feature type="compositionally biased region" description="Basic and acidic residues" evidence="12">
    <location>
        <begin position="415"/>
        <end position="430"/>
    </location>
</feature>
<organism evidence="14">
    <name type="scientific">Anopheles atroparvus</name>
    <name type="common">European mosquito</name>
    <dbReference type="NCBI Taxonomy" id="41427"/>
    <lineage>
        <taxon>Eukaryota</taxon>
        <taxon>Metazoa</taxon>
        <taxon>Ecdysozoa</taxon>
        <taxon>Arthropoda</taxon>
        <taxon>Hexapoda</taxon>
        <taxon>Insecta</taxon>
        <taxon>Pterygota</taxon>
        <taxon>Neoptera</taxon>
        <taxon>Endopterygota</taxon>
        <taxon>Diptera</taxon>
        <taxon>Nematocera</taxon>
        <taxon>Culicoidea</taxon>
        <taxon>Culicidae</taxon>
        <taxon>Anophelinae</taxon>
        <taxon>Anopheles</taxon>
    </lineage>
</organism>
<comment type="similarity">
    <text evidence="7">Belongs to the ADAT1 family.</text>
</comment>
<reference evidence="14" key="1">
    <citation type="submission" date="2022-08" db="UniProtKB">
        <authorList>
            <consortium name="EnsemblMetazoa"/>
        </authorList>
    </citation>
    <scope>IDENTIFICATION</scope>
    <source>
        <strain evidence="14">EBRO</strain>
    </source>
</reference>
<keyword evidence="1" id="KW-0819">tRNA processing</keyword>
<dbReference type="PANTHER" id="PTHR46516">
    <property type="entry name" value="TRNA-SPECIFIC ADENOSINE DEAMINASE 1"/>
    <property type="match status" value="1"/>
</dbReference>
<evidence type="ECO:0000256" key="7">
    <source>
        <dbReference type="ARBA" id="ARBA00038326"/>
    </source>
</evidence>
<name>A0A182JJ98_ANOAO</name>
<evidence type="ECO:0000259" key="13">
    <source>
        <dbReference type="PROSITE" id="PS50141"/>
    </source>
</evidence>
<evidence type="ECO:0000256" key="10">
    <source>
        <dbReference type="ARBA" id="ARBA00041760"/>
    </source>
</evidence>
<evidence type="ECO:0000256" key="12">
    <source>
        <dbReference type="SAM" id="MobiDB-lite"/>
    </source>
</evidence>
<comment type="function">
    <text evidence="6">Specifically deaminates adenosine-37 to inosine in tRNA-Ala.</text>
</comment>